<name>A0ABW5XY41_9BACL</name>
<accession>A0ABW5XY41</accession>
<keyword evidence="1" id="KW-0255">Endonuclease</keyword>
<keyword evidence="1" id="KW-0378">Hydrolase</keyword>
<comment type="caution">
    <text evidence="1">The sequence shown here is derived from an EMBL/GenBank/DDBJ whole genome shotgun (WGS) entry which is preliminary data.</text>
</comment>
<dbReference type="Pfam" id="PF12639">
    <property type="entry name" value="Colicin-DNase"/>
    <property type="match status" value="1"/>
</dbReference>
<dbReference type="RefSeq" id="WP_380147098.1">
    <property type="nucleotide sequence ID" value="NZ_JBHUOR010000026.1"/>
</dbReference>
<dbReference type="EMBL" id="JBHUOR010000026">
    <property type="protein sequence ID" value="MFD2867889.1"/>
    <property type="molecule type" value="Genomic_DNA"/>
</dbReference>
<evidence type="ECO:0000313" key="1">
    <source>
        <dbReference type="EMBL" id="MFD2867889.1"/>
    </source>
</evidence>
<keyword evidence="1" id="KW-0540">Nuclease</keyword>
<dbReference type="Proteomes" id="UP001597568">
    <property type="component" value="Unassembled WGS sequence"/>
</dbReference>
<dbReference type="GO" id="GO:0004519">
    <property type="term" value="F:endonuclease activity"/>
    <property type="evidence" value="ECO:0007669"/>
    <property type="project" value="UniProtKB-KW"/>
</dbReference>
<protein>
    <submittedName>
        <fullName evidence="1">HNH endonuclease</fullName>
    </submittedName>
</protein>
<organism evidence="1 2">
    <name type="scientific">Kurthia populi</name>
    <dbReference type="NCBI Taxonomy" id="1562132"/>
    <lineage>
        <taxon>Bacteria</taxon>
        <taxon>Bacillati</taxon>
        <taxon>Bacillota</taxon>
        <taxon>Bacilli</taxon>
        <taxon>Bacillales</taxon>
        <taxon>Caryophanaceae</taxon>
        <taxon>Kurthia</taxon>
    </lineage>
</organism>
<evidence type="ECO:0000313" key="2">
    <source>
        <dbReference type="Proteomes" id="UP001597568"/>
    </source>
</evidence>
<proteinExistence type="predicted"/>
<gene>
    <name evidence="1" type="ORF">ACFSY7_05125</name>
</gene>
<sequence>MDLGKRLGKGLGNVVDRTVKTGVSLAGKGIQRTPLKEAGKWVEEVAPLVGQATGNTVKLAGTVVDGTVTAGVGLVRKDEANIDKGVEDLKKAGGYVVRDVTGTLKNVTENGVEVLKGVAYSDRRRATEGIKTLGKTVVAGSAGTNFEKDENVVVQARKPAFVARQEDASFPQFTPIYEVKLPEELIKASNKKQINYCNHALSKAIQEGEAISDKLALNELDRINLEHGMTPENFVWHHYEIPGVMQLVDEEEHNQVPHMSAKVMWG</sequence>
<keyword evidence="2" id="KW-1185">Reference proteome</keyword>
<reference evidence="2" key="1">
    <citation type="journal article" date="2019" name="Int. J. Syst. Evol. Microbiol.">
        <title>The Global Catalogue of Microorganisms (GCM) 10K type strain sequencing project: providing services to taxonomists for standard genome sequencing and annotation.</title>
        <authorList>
            <consortium name="The Broad Institute Genomics Platform"/>
            <consortium name="The Broad Institute Genome Sequencing Center for Infectious Disease"/>
            <person name="Wu L."/>
            <person name="Ma J."/>
        </authorList>
    </citation>
    <scope>NUCLEOTIDE SEQUENCE [LARGE SCALE GENOMIC DNA]</scope>
    <source>
        <strain evidence="2">KCTC 33522</strain>
    </source>
</reference>